<proteinExistence type="predicted"/>
<accession>A0A0M9ALE2</accession>
<keyword evidence="2" id="KW-1185">Reference proteome</keyword>
<evidence type="ECO:0000313" key="1">
    <source>
        <dbReference type="EMBL" id="KOX93185.1"/>
    </source>
</evidence>
<gene>
    <name evidence="1" type="ORF">AMS69_12150</name>
</gene>
<dbReference type="OrthoDB" id="220750at2157"/>
<evidence type="ECO:0000313" key="2">
    <source>
        <dbReference type="Proteomes" id="UP000037729"/>
    </source>
</evidence>
<dbReference type="RefSeq" id="WP_053968314.1">
    <property type="nucleotide sequence ID" value="NZ_LIUF01000003.1"/>
</dbReference>
<dbReference type="AlphaFoldDB" id="A0A0M9ALE2"/>
<dbReference type="EMBL" id="LIUF01000003">
    <property type="protein sequence ID" value="KOX93185.1"/>
    <property type="molecule type" value="Genomic_DNA"/>
</dbReference>
<comment type="caution">
    <text evidence="1">The sequence shown here is derived from an EMBL/GenBank/DDBJ whole genome shotgun (WGS) entry which is preliminary data.</text>
</comment>
<evidence type="ECO:0008006" key="3">
    <source>
        <dbReference type="Google" id="ProtNLM"/>
    </source>
</evidence>
<protein>
    <recommendedName>
        <fullName evidence="3">Resolvase HTH domain-containing protein</fullName>
    </recommendedName>
</protein>
<name>A0A0M9ALE2_9EURY</name>
<reference evidence="1 2" key="1">
    <citation type="submission" date="2015-08" db="EMBL/GenBank/DDBJ databases">
        <title>Genomes of Isolates from Cabo Rojo, PR.</title>
        <authorList>
            <person name="Sanchez-Nieves R.L."/>
            <person name="Montalvo-Rodriguez R."/>
        </authorList>
    </citation>
    <scope>NUCLEOTIDE SEQUENCE [LARGE SCALE GENOMIC DNA]</scope>
    <source>
        <strain evidence="1 2">SL3</strain>
    </source>
</reference>
<sequence length="103" mass="11348">MTDPDSQTATTNRKAEIVAALDLSEFTPDAYTDPSYLAAALDAGFDVADLAIAHEVSKRTIYRAINRHDIEHETPPKNGPARRLWNSYPDTYSSLAKTHTSVV</sequence>
<dbReference type="Proteomes" id="UP000037729">
    <property type="component" value="Unassembled WGS sequence"/>
</dbReference>
<organism evidence="1 2">
    <name type="scientific">Haloarcula rubripromontorii</name>
    <dbReference type="NCBI Taxonomy" id="1705562"/>
    <lineage>
        <taxon>Archaea</taxon>
        <taxon>Methanobacteriati</taxon>
        <taxon>Methanobacteriota</taxon>
        <taxon>Stenosarchaea group</taxon>
        <taxon>Halobacteria</taxon>
        <taxon>Halobacteriales</taxon>
        <taxon>Haloarculaceae</taxon>
        <taxon>Haloarcula</taxon>
    </lineage>
</organism>